<dbReference type="STRING" id="1391627.SAMN05216464_1175"/>
<accession>A0A1G7KLW0</accession>
<keyword evidence="2" id="KW-1185">Reference proteome</keyword>
<dbReference type="Proteomes" id="UP000199072">
    <property type="component" value="Unassembled WGS sequence"/>
</dbReference>
<dbReference type="PROSITE" id="PS51257">
    <property type="entry name" value="PROKAR_LIPOPROTEIN"/>
    <property type="match status" value="1"/>
</dbReference>
<evidence type="ECO:0000313" key="1">
    <source>
        <dbReference type="EMBL" id="SDF38187.1"/>
    </source>
</evidence>
<evidence type="ECO:0008006" key="3">
    <source>
        <dbReference type="Google" id="ProtNLM"/>
    </source>
</evidence>
<organism evidence="1 2">
    <name type="scientific">Mucilaginibacter pineti</name>
    <dbReference type="NCBI Taxonomy" id="1391627"/>
    <lineage>
        <taxon>Bacteria</taxon>
        <taxon>Pseudomonadati</taxon>
        <taxon>Bacteroidota</taxon>
        <taxon>Sphingobacteriia</taxon>
        <taxon>Sphingobacteriales</taxon>
        <taxon>Sphingobacteriaceae</taxon>
        <taxon>Mucilaginibacter</taxon>
    </lineage>
</organism>
<evidence type="ECO:0000313" key="2">
    <source>
        <dbReference type="Proteomes" id="UP000199072"/>
    </source>
</evidence>
<name>A0A1G7KLW0_9SPHI</name>
<sequence>MRKIYKAHKIYILPILAAIIMLASCKTERVLPVTESVKDISGSWQVIRATRNGTDLTNIIDFSKFRVNFKDGAYTLVDRLPFLVNKDGAYTLDDPQYPFKITFIATGAQPVATAFTFPIVNGKRQLSLTFSPGCPNNSYVYVLQKTN</sequence>
<reference evidence="1 2" key="1">
    <citation type="submission" date="2016-10" db="EMBL/GenBank/DDBJ databases">
        <authorList>
            <person name="de Groot N.N."/>
        </authorList>
    </citation>
    <scope>NUCLEOTIDE SEQUENCE [LARGE SCALE GENOMIC DNA]</scope>
    <source>
        <strain evidence="1 2">47C3B</strain>
    </source>
</reference>
<dbReference type="OrthoDB" id="1467887at2"/>
<dbReference type="InterPro" id="IPR032168">
    <property type="entry name" value="DUF5004"/>
</dbReference>
<dbReference type="EMBL" id="FNAI01000017">
    <property type="protein sequence ID" value="SDF38187.1"/>
    <property type="molecule type" value="Genomic_DNA"/>
</dbReference>
<protein>
    <recommendedName>
        <fullName evidence="3">DUF5004 domain-containing protein</fullName>
    </recommendedName>
</protein>
<dbReference type="Pfam" id="PF16395">
    <property type="entry name" value="DUF5004"/>
    <property type="match status" value="1"/>
</dbReference>
<gene>
    <name evidence="1" type="ORF">SAMN05216464_1175</name>
</gene>
<dbReference type="AlphaFoldDB" id="A0A1G7KLW0"/>
<dbReference type="RefSeq" id="WP_091154927.1">
    <property type="nucleotide sequence ID" value="NZ_FNAI01000017.1"/>
</dbReference>
<proteinExistence type="predicted"/>